<dbReference type="RefSeq" id="WP_210657759.1">
    <property type="nucleotide sequence ID" value="NZ_JAGKSP010000003.1"/>
</dbReference>
<sequence length="112" mass="13196">MDNAHLDFIEQQAHQVSLNFRNRYRRPKPNLDQSDRDKIVDVLVESLGLRCTVHLRLYHEFEDCVVIGVIDTINPYTRQFLVDGEWFNIEDVIKANSEKHIETRTTANRSNI</sequence>
<dbReference type="EMBL" id="JAGKSP010000003">
    <property type="protein sequence ID" value="MBP3963004.1"/>
    <property type="molecule type" value="Genomic_DNA"/>
</dbReference>
<gene>
    <name evidence="1" type="ORF">I8J30_09870</name>
</gene>
<accession>A0ABS5CAQ1</accession>
<name>A0ABS5CAQ1_9BACL</name>
<reference evidence="1 2" key="1">
    <citation type="submission" date="2021-04" db="EMBL/GenBank/DDBJ databases">
        <title>Paenibacillus sp. DLE-14 whole genome sequence.</title>
        <authorList>
            <person name="Ham Y.J."/>
        </authorList>
    </citation>
    <scope>NUCLEOTIDE SEQUENCE [LARGE SCALE GENOMIC DNA]</scope>
    <source>
        <strain evidence="1 2">DLE-14</strain>
    </source>
</reference>
<organism evidence="1 2">
    <name type="scientific">Paenibacillus lignilyticus</name>
    <dbReference type="NCBI Taxonomy" id="1172615"/>
    <lineage>
        <taxon>Bacteria</taxon>
        <taxon>Bacillati</taxon>
        <taxon>Bacillota</taxon>
        <taxon>Bacilli</taxon>
        <taxon>Bacillales</taxon>
        <taxon>Paenibacillaceae</taxon>
        <taxon>Paenibacillus</taxon>
    </lineage>
</organism>
<evidence type="ECO:0000313" key="2">
    <source>
        <dbReference type="Proteomes" id="UP000673394"/>
    </source>
</evidence>
<protein>
    <recommendedName>
        <fullName evidence="3">YolD-like family protein</fullName>
    </recommendedName>
</protein>
<evidence type="ECO:0000313" key="1">
    <source>
        <dbReference type="EMBL" id="MBP3963004.1"/>
    </source>
</evidence>
<proteinExistence type="predicted"/>
<comment type="caution">
    <text evidence="1">The sequence shown here is derived from an EMBL/GenBank/DDBJ whole genome shotgun (WGS) entry which is preliminary data.</text>
</comment>
<keyword evidence="2" id="KW-1185">Reference proteome</keyword>
<evidence type="ECO:0008006" key="3">
    <source>
        <dbReference type="Google" id="ProtNLM"/>
    </source>
</evidence>
<dbReference type="Proteomes" id="UP000673394">
    <property type="component" value="Unassembled WGS sequence"/>
</dbReference>